<dbReference type="EMBL" id="CP010784">
    <property type="protein sequence ID" value="ATF05107.1"/>
    <property type="molecule type" value="Genomic_DNA"/>
</dbReference>
<reference evidence="1 2" key="1">
    <citation type="journal article" date="2017" name="Front. Microbiol.">
        <title>Phaeobacter piscinae sp. nov., a species of the Roseobacter group and potential aquaculture probiont.</title>
        <authorList>
            <person name="Sonnenschein E.C."/>
            <person name="Phippen C.B.W."/>
            <person name="Nielsen K.F."/>
            <person name="Mateiu R.V."/>
            <person name="Melchiorsen J."/>
            <person name="Gram L."/>
            <person name="Overmann J."/>
            <person name="Freese H.M."/>
        </authorList>
    </citation>
    <scope>NUCLEOTIDE SEQUENCE [LARGE SCALE GENOMIC DNA]</scope>
    <source>
        <strain evidence="1 2">P63</strain>
    </source>
</reference>
<protein>
    <submittedName>
        <fullName evidence="1">Uncharacterized protein</fullName>
    </submittedName>
</protein>
<dbReference type="AlphaFoldDB" id="A0AAC9Z7E0"/>
<organism evidence="1 2">
    <name type="scientific">Phaeobacter gallaeciensis</name>
    <dbReference type="NCBI Taxonomy" id="60890"/>
    <lineage>
        <taxon>Bacteria</taxon>
        <taxon>Pseudomonadati</taxon>
        <taxon>Pseudomonadota</taxon>
        <taxon>Alphaproteobacteria</taxon>
        <taxon>Rhodobacterales</taxon>
        <taxon>Roseobacteraceae</taxon>
        <taxon>Phaeobacter</taxon>
    </lineage>
</organism>
<evidence type="ECO:0000313" key="1">
    <source>
        <dbReference type="EMBL" id="ATF05107.1"/>
    </source>
</evidence>
<accession>A0AAC9Z7E0</accession>
<gene>
    <name evidence="1" type="ORF">PhaeoP63_01015</name>
</gene>
<evidence type="ECO:0000313" key="2">
    <source>
        <dbReference type="Proteomes" id="UP000217545"/>
    </source>
</evidence>
<dbReference type="Proteomes" id="UP000217545">
    <property type="component" value="Chromosome"/>
</dbReference>
<name>A0AAC9Z7E0_9RHOB</name>
<sequence length="45" mass="4929">MITAADILRMSVREQKGADSWVGPFFYPLFLGAFLSDSSPGFTSN</sequence>
<proteinExistence type="predicted"/>